<evidence type="ECO:0000313" key="7">
    <source>
        <dbReference type="EMBL" id="MCB5195305.1"/>
    </source>
</evidence>
<dbReference type="Proteomes" id="UP001198034">
    <property type="component" value="Unassembled WGS sequence"/>
</dbReference>
<dbReference type="GO" id="GO:0008761">
    <property type="term" value="F:UDP-N-acetylglucosamine 2-epimerase activity"/>
    <property type="evidence" value="ECO:0007669"/>
    <property type="project" value="UniProtKB-EC"/>
</dbReference>
<evidence type="ECO:0000313" key="8">
    <source>
        <dbReference type="Proteomes" id="UP001198034"/>
    </source>
</evidence>
<evidence type="ECO:0000256" key="3">
    <source>
        <dbReference type="ARBA" id="ARBA00038209"/>
    </source>
</evidence>
<dbReference type="InterPro" id="IPR029767">
    <property type="entry name" value="WecB-like"/>
</dbReference>
<proteinExistence type="inferred from homology"/>
<name>A0ABS8BHW6_9NEIS</name>
<evidence type="ECO:0000256" key="4">
    <source>
        <dbReference type="ARBA" id="ARBA00038858"/>
    </source>
</evidence>
<dbReference type="NCBIfam" id="TIGR00236">
    <property type="entry name" value="wecB"/>
    <property type="match status" value="1"/>
</dbReference>
<evidence type="ECO:0000256" key="1">
    <source>
        <dbReference type="ARBA" id="ARBA00023235"/>
    </source>
</evidence>
<comment type="catalytic activity">
    <reaction evidence="2">
        <text>UDP-N-acetyl-alpha-D-glucosamine = UDP-N-acetyl-alpha-D-mannosamine</text>
        <dbReference type="Rhea" id="RHEA:17213"/>
        <dbReference type="ChEBI" id="CHEBI:57705"/>
        <dbReference type="ChEBI" id="CHEBI:68623"/>
        <dbReference type="EC" id="5.1.3.14"/>
    </reaction>
</comment>
<keyword evidence="8" id="KW-1185">Reference proteome</keyword>
<dbReference type="EC" id="5.1.3.14" evidence="4"/>
<comment type="similarity">
    <text evidence="3 5">Belongs to the UDP-N-acetylglucosamine 2-epimerase family.</text>
</comment>
<dbReference type="SUPFAM" id="SSF53756">
    <property type="entry name" value="UDP-Glycosyltransferase/glycogen phosphorylase"/>
    <property type="match status" value="1"/>
</dbReference>
<organism evidence="7 8">
    <name type="scientific">Deefgea salmonis</name>
    <dbReference type="NCBI Taxonomy" id="2875502"/>
    <lineage>
        <taxon>Bacteria</taxon>
        <taxon>Pseudomonadati</taxon>
        <taxon>Pseudomonadota</taxon>
        <taxon>Betaproteobacteria</taxon>
        <taxon>Neisseriales</taxon>
        <taxon>Chitinibacteraceae</taxon>
        <taxon>Deefgea</taxon>
    </lineage>
</organism>
<dbReference type="InterPro" id="IPR003331">
    <property type="entry name" value="UDP_GlcNAc_Epimerase_2_dom"/>
</dbReference>
<sequence>MSLSIAPAKPQKKVLCVFGTRPEAIKMAPLVLALQANVEIECRVCVTAQHREMLDQVMRLFGLEADYDLNLMQPGQNLTDLTARALQAVRDVLVAYQPDLVLVHGDTTTTLAAGLAAFYQHIPVGHVEAGLRTGNLYAPWPEELNRSVVGLFAALHFAPTATAANNLLRAGVAPESVFVTGNTVLDALLQVSQQIDTDADLALSLAAAFPFLDPSKKLILVTGHRRENFGDGFVHICQALRQLAMRDDVQIVYPVHLNPQVQAPVNEILQSCTNVHLIAPQTYLPFVYLLKRCFLVLTDSGGIQEEAPTLGKPVLVMRETTERPEAVAAGTAKLVGTDGERIVQAVSQLLDDPAVYRAMAQAGNPYGDGHAAKRIVDLICAWQVAQ</sequence>
<dbReference type="Gene3D" id="3.40.50.2000">
    <property type="entry name" value="Glycogen Phosphorylase B"/>
    <property type="match status" value="2"/>
</dbReference>
<gene>
    <name evidence="7" type="primary">wecB</name>
    <name evidence="7" type="ORF">LG219_03235</name>
</gene>
<dbReference type="Pfam" id="PF02350">
    <property type="entry name" value="Epimerase_2"/>
    <property type="match status" value="1"/>
</dbReference>
<evidence type="ECO:0000256" key="2">
    <source>
        <dbReference type="ARBA" id="ARBA00036080"/>
    </source>
</evidence>
<comment type="caution">
    <text evidence="7">The sequence shown here is derived from an EMBL/GenBank/DDBJ whole genome shotgun (WGS) entry which is preliminary data.</text>
</comment>
<dbReference type="PANTHER" id="PTHR43174">
    <property type="entry name" value="UDP-N-ACETYLGLUCOSAMINE 2-EPIMERASE"/>
    <property type="match status" value="1"/>
</dbReference>
<dbReference type="PANTHER" id="PTHR43174:SF2">
    <property type="entry name" value="UDP-N-ACETYLGLUCOSAMINE 2-EPIMERASE"/>
    <property type="match status" value="1"/>
</dbReference>
<keyword evidence="1 5" id="KW-0413">Isomerase</keyword>
<dbReference type="EMBL" id="JAJAWG010000001">
    <property type="protein sequence ID" value="MCB5195305.1"/>
    <property type="molecule type" value="Genomic_DNA"/>
</dbReference>
<feature type="domain" description="UDP-N-acetylglucosamine 2-epimerase" evidence="6">
    <location>
        <begin position="33"/>
        <end position="379"/>
    </location>
</feature>
<evidence type="ECO:0000259" key="6">
    <source>
        <dbReference type="Pfam" id="PF02350"/>
    </source>
</evidence>
<accession>A0ABS8BHW6</accession>
<reference evidence="7 8" key="1">
    <citation type="submission" date="2021-10" db="EMBL/GenBank/DDBJ databases">
        <authorList>
            <person name="Chen M."/>
        </authorList>
    </citation>
    <scope>NUCLEOTIDE SEQUENCE [LARGE SCALE GENOMIC DNA]</scope>
    <source>
        <strain evidence="7 8">H3-26</strain>
    </source>
</reference>
<dbReference type="RefSeq" id="WP_226763099.1">
    <property type="nucleotide sequence ID" value="NZ_JAJAWG010000001.1"/>
</dbReference>
<evidence type="ECO:0000256" key="5">
    <source>
        <dbReference type="RuleBase" id="RU003513"/>
    </source>
</evidence>
<dbReference type="CDD" id="cd03786">
    <property type="entry name" value="GTB_UDP-GlcNAc_2-Epimerase"/>
    <property type="match status" value="1"/>
</dbReference>
<protein>
    <recommendedName>
        <fullName evidence="4">UDP-N-acetylglucosamine 2-epimerase (non-hydrolyzing)</fullName>
        <ecNumber evidence="4">5.1.3.14</ecNumber>
    </recommendedName>
</protein>